<dbReference type="PROSITE" id="PS50893">
    <property type="entry name" value="ABC_TRANSPORTER_2"/>
    <property type="match status" value="1"/>
</dbReference>
<evidence type="ECO:0000256" key="3">
    <source>
        <dbReference type="ARBA" id="ARBA00022840"/>
    </source>
</evidence>
<name>A0A1V1P6T4_9BACT</name>
<dbReference type="InterPro" id="IPR003593">
    <property type="entry name" value="AAA+_ATPase"/>
</dbReference>
<dbReference type="GO" id="GO:0016887">
    <property type="term" value="F:ATP hydrolysis activity"/>
    <property type="evidence" value="ECO:0007669"/>
    <property type="project" value="InterPro"/>
</dbReference>
<dbReference type="InterPro" id="IPR003439">
    <property type="entry name" value="ABC_transporter-like_ATP-bd"/>
</dbReference>
<evidence type="ECO:0000259" key="4">
    <source>
        <dbReference type="PROSITE" id="PS50893"/>
    </source>
</evidence>
<dbReference type="AlphaFoldDB" id="A0A1V1P6T4"/>
<feature type="domain" description="ABC transporter" evidence="4">
    <location>
        <begin position="3"/>
        <end position="199"/>
    </location>
</feature>
<dbReference type="Pfam" id="PF00005">
    <property type="entry name" value="ABC_tran"/>
    <property type="match status" value="1"/>
</dbReference>
<gene>
    <name evidence="5" type="ORF">OMM_03232</name>
</gene>
<evidence type="ECO:0000256" key="2">
    <source>
        <dbReference type="ARBA" id="ARBA00022741"/>
    </source>
</evidence>
<accession>A0A1V1P6T4</accession>
<protein>
    <submittedName>
        <fullName evidence="5">Manganese transport system ATP-binding protein mntB</fullName>
    </submittedName>
</protein>
<dbReference type="Proteomes" id="UP000189670">
    <property type="component" value="Unassembled WGS sequence"/>
</dbReference>
<dbReference type="InterPro" id="IPR027417">
    <property type="entry name" value="P-loop_NTPase"/>
</dbReference>
<proteinExistence type="predicted"/>
<reference evidence="6" key="1">
    <citation type="submission" date="2012-11" db="EMBL/GenBank/DDBJ databases">
        <authorList>
            <person name="Lucero-Rivera Y.E."/>
            <person name="Tovar-Ramirez D."/>
        </authorList>
    </citation>
    <scope>NUCLEOTIDE SEQUENCE [LARGE SCALE GENOMIC DNA]</scope>
    <source>
        <strain evidence="6">Araruama</strain>
    </source>
</reference>
<organism evidence="5 6">
    <name type="scientific">Candidatus Magnetoglobus multicellularis str. Araruama</name>
    <dbReference type="NCBI Taxonomy" id="890399"/>
    <lineage>
        <taxon>Bacteria</taxon>
        <taxon>Pseudomonadati</taxon>
        <taxon>Thermodesulfobacteriota</taxon>
        <taxon>Desulfobacteria</taxon>
        <taxon>Desulfobacterales</taxon>
        <taxon>Desulfobacteraceae</taxon>
        <taxon>Candidatus Magnetoglobus</taxon>
    </lineage>
</organism>
<keyword evidence="1" id="KW-0813">Transport</keyword>
<dbReference type="InterPro" id="IPR050153">
    <property type="entry name" value="Metal_Ion_Import_ABC"/>
</dbReference>
<dbReference type="SMART" id="SM00382">
    <property type="entry name" value="AAA"/>
    <property type="match status" value="1"/>
</dbReference>
<dbReference type="InterPro" id="IPR017871">
    <property type="entry name" value="ABC_transporter-like_CS"/>
</dbReference>
<dbReference type="SUPFAM" id="SSF52540">
    <property type="entry name" value="P-loop containing nucleoside triphosphate hydrolases"/>
    <property type="match status" value="1"/>
</dbReference>
<evidence type="ECO:0000313" key="5">
    <source>
        <dbReference type="EMBL" id="ETR70445.1"/>
    </source>
</evidence>
<sequence length="202" mass="22128">MPDQSKNVSFGYATGFQIKNIDFTVSSGDFIVLRGDNGSGKTTIIRGLLGLVPCLSGKIHMNIALRDISYVPQESTLNQDSPATSMDIVKSSLPFQWKHISETAMRALSQMGMKAFANTRFNQLSGGQKRRVLFARALCTNPKLIILDEPTANVDNETEKQIESILLELVSANNMGIIATSHVSNWAEKARCLKVEGGTIHE</sequence>
<evidence type="ECO:0000256" key="1">
    <source>
        <dbReference type="ARBA" id="ARBA00022448"/>
    </source>
</evidence>
<evidence type="ECO:0000313" key="6">
    <source>
        <dbReference type="Proteomes" id="UP000189670"/>
    </source>
</evidence>
<dbReference type="PROSITE" id="PS00211">
    <property type="entry name" value="ABC_TRANSPORTER_1"/>
    <property type="match status" value="1"/>
</dbReference>
<dbReference type="Gene3D" id="3.40.50.300">
    <property type="entry name" value="P-loop containing nucleotide triphosphate hydrolases"/>
    <property type="match status" value="1"/>
</dbReference>
<dbReference type="GO" id="GO:0005524">
    <property type="term" value="F:ATP binding"/>
    <property type="evidence" value="ECO:0007669"/>
    <property type="project" value="UniProtKB-KW"/>
</dbReference>
<keyword evidence="3 5" id="KW-0067">ATP-binding</keyword>
<comment type="caution">
    <text evidence="5">The sequence shown here is derived from an EMBL/GenBank/DDBJ whole genome shotgun (WGS) entry which is preliminary data.</text>
</comment>
<dbReference type="EMBL" id="ATBP01000422">
    <property type="protein sequence ID" value="ETR70445.1"/>
    <property type="molecule type" value="Genomic_DNA"/>
</dbReference>
<keyword evidence="2" id="KW-0547">Nucleotide-binding</keyword>
<dbReference type="PANTHER" id="PTHR42734">
    <property type="entry name" value="METAL TRANSPORT SYSTEM ATP-BINDING PROTEIN TM_0124-RELATED"/>
    <property type="match status" value="1"/>
</dbReference>